<keyword evidence="2" id="KW-0698">rRNA processing</keyword>
<evidence type="ECO:0000256" key="13">
    <source>
        <dbReference type="ARBA" id="ARBA00050049"/>
    </source>
</evidence>
<dbReference type="PROSITE" id="PS51686">
    <property type="entry name" value="SAM_MT_RSMB_NOP"/>
    <property type="match status" value="1"/>
</dbReference>
<dbReference type="PANTHER" id="PTHR22808:SF3">
    <property type="entry name" value="5-METHYLCYTOSINE RRNA METHYLTRANSFERASE NSUN4"/>
    <property type="match status" value="1"/>
</dbReference>
<evidence type="ECO:0000256" key="4">
    <source>
        <dbReference type="ARBA" id="ARBA00022679"/>
    </source>
</evidence>
<evidence type="ECO:0000313" key="17">
    <source>
        <dbReference type="Proteomes" id="UP001557470"/>
    </source>
</evidence>
<dbReference type="InterPro" id="IPR049560">
    <property type="entry name" value="MeTrfase_RsmB-F_NOP2_cat"/>
</dbReference>
<dbReference type="PANTHER" id="PTHR22808">
    <property type="entry name" value="NCL1 YEAST -RELATED NOL1/NOP2/FMU SUN DOMAIN-CONTAINING"/>
    <property type="match status" value="1"/>
</dbReference>
<dbReference type="Pfam" id="PF01189">
    <property type="entry name" value="Methyltr_RsmB-F"/>
    <property type="match status" value="1"/>
</dbReference>
<keyword evidence="7" id="KW-0809">Transit peptide</keyword>
<dbReference type="GO" id="GO:0003723">
    <property type="term" value="F:RNA binding"/>
    <property type="evidence" value="ECO:0007669"/>
    <property type="project" value="UniProtKB-UniRule"/>
</dbReference>
<keyword evidence="6 14" id="KW-0694">RNA-binding</keyword>
<keyword evidence="3 14" id="KW-0489">Methyltransferase</keyword>
<reference evidence="16 17" key="1">
    <citation type="submission" date="2024-06" db="EMBL/GenBank/DDBJ databases">
        <authorList>
            <person name="Pan Q."/>
            <person name="Wen M."/>
            <person name="Jouanno E."/>
            <person name="Zahm M."/>
            <person name="Klopp C."/>
            <person name="Cabau C."/>
            <person name="Louis A."/>
            <person name="Berthelot C."/>
            <person name="Parey E."/>
            <person name="Roest Crollius H."/>
            <person name="Montfort J."/>
            <person name="Robinson-Rechavi M."/>
            <person name="Bouchez O."/>
            <person name="Lampietro C."/>
            <person name="Lopez Roques C."/>
            <person name="Donnadieu C."/>
            <person name="Postlethwait J."/>
            <person name="Bobe J."/>
            <person name="Verreycken H."/>
            <person name="Guiguen Y."/>
        </authorList>
    </citation>
    <scope>NUCLEOTIDE SEQUENCE [LARGE SCALE GENOMIC DNA]</scope>
    <source>
        <strain evidence="16">Up_M1</strain>
        <tissue evidence="16">Testis</tissue>
    </source>
</reference>
<comment type="subcellular location">
    <subcellularLocation>
        <location evidence="1">Mitochondrion</location>
    </subcellularLocation>
</comment>
<evidence type="ECO:0000256" key="2">
    <source>
        <dbReference type="ARBA" id="ARBA00022552"/>
    </source>
</evidence>
<dbReference type="GO" id="GO:0032259">
    <property type="term" value="P:methylation"/>
    <property type="evidence" value="ECO:0007669"/>
    <property type="project" value="UniProtKB-KW"/>
</dbReference>
<dbReference type="PRINTS" id="PR02008">
    <property type="entry name" value="RCMTFAMILY"/>
</dbReference>
<keyword evidence="17" id="KW-1185">Reference proteome</keyword>
<gene>
    <name evidence="16" type="ORF">UPYG_G00298350</name>
</gene>
<evidence type="ECO:0000256" key="7">
    <source>
        <dbReference type="ARBA" id="ARBA00022946"/>
    </source>
</evidence>
<comment type="caution">
    <text evidence="16">The sequence shown here is derived from an EMBL/GenBank/DDBJ whole genome shotgun (WGS) entry which is preliminary data.</text>
</comment>
<dbReference type="Gene3D" id="3.40.50.150">
    <property type="entry name" value="Vaccinia Virus protein VP39"/>
    <property type="match status" value="2"/>
</dbReference>
<comment type="catalytic activity">
    <reaction evidence="11">
        <text>a cytidine in mRNA + S-adenosyl-L-methionine = a 5-methylcytidine in mRNA + S-adenosyl-L-homocysteine + H(+)</text>
        <dbReference type="Rhea" id="RHEA:61464"/>
        <dbReference type="Rhea" id="RHEA-COMP:15145"/>
        <dbReference type="Rhea" id="RHEA-COMP:15826"/>
        <dbReference type="ChEBI" id="CHEBI:15378"/>
        <dbReference type="ChEBI" id="CHEBI:57856"/>
        <dbReference type="ChEBI" id="CHEBI:59789"/>
        <dbReference type="ChEBI" id="CHEBI:74483"/>
        <dbReference type="ChEBI" id="CHEBI:82748"/>
    </reaction>
</comment>
<dbReference type="GO" id="GO:0008168">
    <property type="term" value="F:methyltransferase activity"/>
    <property type="evidence" value="ECO:0007669"/>
    <property type="project" value="UniProtKB-KW"/>
</dbReference>
<accession>A0ABD0WPI5</accession>
<dbReference type="InterPro" id="IPR029063">
    <property type="entry name" value="SAM-dependent_MTases_sf"/>
</dbReference>
<keyword evidence="5 14" id="KW-0949">S-adenosyl-L-methionine</keyword>
<dbReference type="GO" id="GO:0005739">
    <property type="term" value="C:mitochondrion"/>
    <property type="evidence" value="ECO:0007669"/>
    <property type="project" value="UniProtKB-SubCell"/>
</dbReference>
<evidence type="ECO:0000256" key="12">
    <source>
        <dbReference type="ARBA" id="ARBA00050027"/>
    </source>
</evidence>
<dbReference type="AlphaFoldDB" id="A0ABD0WPI5"/>
<evidence type="ECO:0000256" key="3">
    <source>
        <dbReference type="ARBA" id="ARBA00022603"/>
    </source>
</evidence>
<organism evidence="16 17">
    <name type="scientific">Umbra pygmaea</name>
    <name type="common">Eastern mudminnow</name>
    <dbReference type="NCBI Taxonomy" id="75934"/>
    <lineage>
        <taxon>Eukaryota</taxon>
        <taxon>Metazoa</taxon>
        <taxon>Chordata</taxon>
        <taxon>Craniata</taxon>
        <taxon>Vertebrata</taxon>
        <taxon>Euteleostomi</taxon>
        <taxon>Actinopterygii</taxon>
        <taxon>Neopterygii</taxon>
        <taxon>Teleostei</taxon>
        <taxon>Protacanthopterygii</taxon>
        <taxon>Esociformes</taxon>
        <taxon>Umbridae</taxon>
        <taxon>Umbra</taxon>
    </lineage>
</organism>
<evidence type="ECO:0000256" key="10">
    <source>
        <dbReference type="ARBA" id="ARBA00049302"/>
    </source>
</evidence>
<dbReference type="Gene3D" id="6.20.240.40">
    <property type="match status" value="1"/>
</dbReference>
<evidence type="ECO:0000256" key="5">
    <source>
        <dbReference type="ARBA" id="ARBA00022691"/>
    </source>
</evidence>
<dbReference type="Proteomes" id="UP001557470">
    <property type="component" value="Unassembled WGS sequence"/>
</dbReference>
<dbReference type="InterPro" id="IPR023267">
    <property type="entry name" value="RCMT"/>
</dbReference>
<evidence type="ECO:0000313" key="16">
    <source>
        <dbReference type="EMBL" id="KAL0966681.1"/>
    </source>
</evidence>
<comment type="catalytic activity">
    <reaction evidence="10">
        <text>a cytidine in rRNA + S-adenosyl-L-methionine = a 5-methylcytidine in rRNA + S-adenosyl-L-homocysteine + H(+)</text>
        <dbReference type="Rhea" id="RHEA:61484"/>
        <dbReference type="Rhea" id="RHEA-COMP:15836"/>
        <dbReference type="Rhea" id="RHEA-COMP:15837"/>
        <dbReference type="ChEBI" id="CHEBI:15378"/>
        <dbReference type="ChEBI" id="CHEBI:57856"/>
        <dbReference type="ChEBI" id="CHEBI:59789"/>
        <dbReference type="ChEBI" id="CHEBI:74483"/>
        <dbReference type="ChEBI" id="CHEBI:82748"/>
    </reaction>
</comment>
<evidence type="ECO:0000256" key="1">
    <source>
        <dbReference type="ARBA" id="ARBA00004173"/>
    </source>
</evidence>
<dbReference type="GO" id="GO:0006364">
    <property type="term" value="P:rRNA processing"/>
    <property type="evidence" value="ECO:0007669"/>
    <property type="project" value="UniProtKB-KW"/>
</dbReference>
<evidence type="ECO:0000256" key="9">
    <source>
        <dbReference type="ARBA" id="ARBA00042050"/>
    </source>
</evidence>
<protein>
    <recommendedName>
        <fullName evidence="12">5-cytosine rRNA methyltransferase NSUN4</fullName>
    </recommendedName>
    <alternativeName>
        <fullName evidence="13">5-cytosine tRNA methyltransferase NSUN4</fullName>
    </alternativeName>
    <alternativeName>
        <fullName evidence="9">NOL1/NOP2/Sun domain family member 4</fullName>
    </alternativeName>
</protein>
<dbReference type="EMBL" id="JAGEUA010000009">
    <property type="protein sequence ID" value="KAL0966681.1"/>
    <property type="molecule type" value="Genomic_DNA"/>
</dbReference>
<evidence type="ECO:0000256" key="14">
    <source>
        <dbReference type="PROSITE-ProRule" id="PRU01023"/>
    </source>
</evidence>
<dbReference type="InterPro" id="IPR001678">
    <property type="entry name" value="MeTrfase_RsmB-F_NOP2_dom"/>
</dbReference>
<comment type="caution">
    <text evidence="14">Lacks conserved residue(s) required for the propagation of feature annotation.</text>
</comment>
<evidence type="ECO:0000256" key="6">
    <source>
        <dbReference type="ARBA" id="ARBA00022884"/>
    </source>
</evidence>
<proteinExistence type="inferred from homology"/>
<dbReference type="SUPFAM" id="SSF53335">
    <property type="entry name" value="S-adenosyl-L-methionine-dependent methyltransferases"/>
    <property type="match status" value="1"/>
</dbReference>
<keyword evidence="4 14" id="KW-0808">Transferase</keyword>
<comment type="similarity">
    <text evidence="14">Belongs to the class I-like SAM-binding methyltransferase superfamily. RsmB/NOP family.</text>
</comment>
<feature type="domain" description="SAM-dependent MTase RsmB/NOP-type" evidence="15">
    <location>
        <begin position="224"/>
        <end position="359"/>
    </location>
</feature>
<feature type="binding site" evidence="14">
    <location>
        <position position="231"/>
    </location>
    <ligand>
        <name>S-adenosyl-L-methionine</name>
        <dbReference type="ChEBI" id="CHEBI:59789"/>
    </ligand>
</feature>
<keyword evidence="8" id="KW-0496">Mitochondrion</keyword>
<evidence type="ECO:0000256" key="8">
    <source>
        <dbReference type="ARBA" id="ARBA00023128"/>
    </source>
</evidence>
<name>A0ABD0WPI5_UMBPY</name>
<feature type="active site" description="Nucleophile" evidence="14">
    <location>
        <position position="286"/>
    </location>
</feature>
<evidence type="ECO:0000259" key="15">
    <source>
        <dbReference type="PROSITE" id="PS51686"/>
    </source>
</evidence>
<sequence>MAALMDTRILLRKIKDLRSLTPRRNRVKTKWAGSLPKYPATNLALQNFDATYKLQLGEQWPSVRVSLLCEQKYGALSNNFSDNEGVIAHLQSQGCRDIVSCALDVGTRGMAASSHDKPTSIESITVSPDMPTVSLSPNIKCLVFPRRDVSRFKPSRPDAHGLLGYYLMDAASILPVLALDVQEGQSVLDLCAAPGGKALVLLQTQAIRFLHLNDISWGETERDTFDRVLVDVPCTTDRHSVKEEENNIFSRVRTKEKQKLPQLQLELLLAGIKAVRPGGLVVYSTCSLSQLQNEYVTERAVHLAREELGISLQVADLRPLTQLFQDTFNFAPDPYLGQLVLPHLTANFGPIYMCKLQRLN</sequence>
<evidence type="ECO:0000256" key="11">
    <source>
        <dbReference type="ARBA" id="ARBA00049906"/>
    </source>
</evidence>